<feature type="chain" id="PRO_5045758257" evidence="1">
    <location>
        <begin position="25"/>
        <end position="498"/>
    </location>
</feature>
<keyword evidence="3" id="KW-1185">Reference proteome</keyword>
<protein>
    <submittedName>
        <fullName evidence="2">DUF2125 domain-containing protein</fullName>
    </submittedName>
</protein>
<feature type="signal peptide" evidence="1">
    <location>
        <begin position="1"/>
        <end position="24"/>
    </location>
</feature>
<accession>A0ABS8BTN0</accession>
<sequence>MTRTQNLAPVLASALCLAGLPAFADVTPRQVWDNWQAIIDRSGSGAVTVGNLEEGADTLIATDVVYTFSGSDTTSAVMVDRITLQDNGDGTVSVSLPDDIPVNVRTDEGERIELYVTPSGAQTLVSGTPDAMNYAVSADQYVVGLTQMVDADGAPVDLDFRVALNGLTGNTVQNIGTDLNITYDFAAQSVDLLVDGADDTGEAFTMSGKIDAMALDADLTLPAGSGLSDISADGLSGVLVSGGYGYDSAAYIFASSGAEMSADGTATTGAVRVDFGIDADSLRYAVRADDMVTALRGTELPTPVEVAAASYEVGLTMPVSPSDEPQPFALNFGLNGVTLNDETWGLFDPMGAVPRDPADLVIDLSGTMLSADSDDTGADDVMENPLAGRTLASLDVNEIRLGAAGALVRAVGAFTYDLSGEQTLSDVTTPEGSATITLTGINQLIDTLIAMGVVPQDQAMMGRMMLGMFTTPAGDDTLETVFTFTNDGQITANGQRIR</sequence>
<name>A0ABS8BTN0_9RHOB</name>
<dbReference type="Pfam" id="PF09898">
    <property type="entry name" value="DUF2125"/>
    <property type="match status" value="1"/>
</dbReference>
<reference evidence="2" key="1">
    <citation type="submission" date="2021-10" db="EMBL/GenBank/DDBJ databases">
        <title>Loktanella gaetbuli sp. nov., isolated from a tidal flat.</title>
        <authorList>
            <person name="Park S."/>
            <person name="Yoon J.-H."/>
        </authorList>
    </citation>
    <scope>NUCLEOTIDE SEQUENCE</scope>
    <source>
        <strain evidence="2">TSTF-M6</strain>
    </source>
</reference>
<dbReference type="Proteomes" id="UP001138961">
    <property type="component" value="Unassembled WGS sequence"/>
</dbReference>
<dbReference type="RefSeq" id="WP_226747907.1">
    <property type="nucleotide sequence ID" value="NZ_JAJATZ010000003.1"/>
</dbReference>
<evidence type="ECO:0000313" key="3">
    <source>
        <dbReference type="Proteomes" id="UP001138961"/>
    </source>
</evidence>
<proteinExistence type="predicted"/>
<comment type="caution">
    <text evidence="2">The sequence shown here is derived from an EMBL/GenBank/DDBJ whole genome shotgun (WGS) entry which is preliminary data.</text>
</comment>
<dbReference type="EMBL" id="JAJATZ010000003">
    <property type="protein sequence ID" value="MCB5199082.1"/>
    <property type="molecule type" value="Genomic_DNA"/>
</dbReference>
<dbReference type="InterPro" id="IPR018666">
    <property type="entry name" value="DUF2125"/>
</dbReference>
<evidence type="ECO:0000313" key="2">
    <source>
        <dbReference type="EMBL" id="MCB5199082.1"/>
    </source>
</evidence>
<organism evidence="2 3">
    <name type="scientific">Loktanella gaetbuli</name>
    <dbReference type="NCBI Taxonomy" id="2881335"/>
    <lineage>
        <taxon>Bacteria</taxon>
        <taxon>Pseudomonadati</taxon>
        <taxon>Pseudomonadota</taxon>
        <taxon>Alphaproteobacteria</taxon>
        <taxon>Rhodobacterales</taxon>
        <taxon>Roseobacteraceae</taxon>
        <taxon>Loktanella</taxon>
    </lineage>
</organism>
<keyword evidence="1" id="KW-0732">Signal</keyword>
<evidence type="ECO:0000256" key="1">
    <source>
        <dbReference type="SAM" id="SignalP"/>
    </source>
</evidence>
<gene>
    <name evidence="2" type="ORF">LGQ03_07500</name>
</gene>